<dbReference type="Proteomes" id="UP000826195">
    <property type="component" value="Unassembled WGS sequence"/>
</dbReference>
<dbReference type="EMBL" id="JAHXZJ010000747">
    <property type="protein sequence ID" value="KAH0557548.1"/>
    <property type="molecule type" value="Genomic_DNA"/>
</dbReference>
<accession>A0AAV7IC56</accession>
<reference evidence="1 2" key="1">
    <citation type="journal article" date="2021" name="J. Hered.">
        <title>A chromosome-level genome assembly of the parasitoid wasp, Cotesia glomerata (Hymenoptera: Braconidae).</title>
        <authorList>
            <person name="Pinto B.J."/>
            <person name="Weis J.J."/>
            <person name="Gamble T."/>
            <person name="Ode P.J."/>
            <person name="Paul R."/>
            <person name="Zaspel J.M."/>
        </authorList>
    </citation>
    <scope>NUCLEOTIDE SEQUENCE [LARGE SCALE GENOMIC DNA]</scope>
    <source>
        <strain evidence="1">CgM1</strain>
    </source>
</reference>
<sequence>MALNQPLFKKGNLFNSYKEFQDRLKLYYSSTGYNFNTRNSTTPSTTTTKEQFNKDIIYSDKYLKCVLNPKKVAQEKFEKENPGYLALRTENVEVLEARHPVSNSLHNQELLHENLISTLLSSTISSDVSNNRQRRPLTLDLMHVETSSIPPVASELADDLANIPVIFEEDFDKLLISLETNIGSTIDKHEQQVKMRRLTEILNKFNGKETEPDKSTLGSLSIHLSQSRGHNKSRRNRVIGLPANGRKNSVESFENSGSELVQPEILNKYFEVDVTKIWVLVKVLNATSAYIGAIGKCIGIKEEPSDWFCPKC</sequence>
<protein>
    <submittedName>
        <fullName evidence="1">Uncharacterized protein</fullName>
    </submittedName>
</protein>
<evidence type="ECO:0000313" key="2">
    <source>
        <dbReference type="Proteomes" id="UP000826195"/>
    </source>
</evidence>
<proteinExistence type="predicted"/>
<organism evidence="1 2">
    <name type="scientific">Cotesia glomerata</name>
    <name type="common">Lepidopteran parasitic wasp</name>
    <name type="synonym">Apanteles glomeratus</name>
    <dbReference type="NCBI Taxonomy" id="32391"/>
    <lineage>
        <taxon>Eukaryota</taxon>
        <taxon>Metazoa</taxon>
        <taxon>Ecdysozoa</taxon>
        <taxon>Arthropoda</taxon>
        <taxon>Hexapoda</taxon>
        <taxon>Insecta</taxon>
        <taxon>Pterygota</taxon>
        <taxon>Neoptera</taxon>
        <taxon>Endopterygota</taxon>
        <taxon>Hymenoptera</taxon>
        <taxon>Apocrita</taxon>
        <taxon>Ichneumonoidea</taxon>
        <taxon>Braconidae</taxon>
        <taxon>Microgastrinae</taxon>
        <taxon>Cotesia</taxon>
    </lineage>
</organism>
<name>A0AAV7IC56_COTGL</name>
<evidence type="ECO:0000313" key="1">
    <source>
        <dbReference type="EMBL" id="KAH0557548.1"/>
    </source>
</evidence>
<keyword evidence="2" id="KW-1185">Reference proteome</keyword>
<dbReference type="AlphaFoldDB" id="A0AAV7IC56"/>
<comment type="caution">
    <text evidence="1">The sequence shown here is derived from an EMBL/GenBank/DDBJ whole genome shotgun (WGS) entry which is preliminary data.</text>
</comment>
<gene>
    <name evidence="1" type="ORF">KQX54_007969</name>
</gene>